<keyword evidence="3" id="KW-1185">Reference proteome</keyword>
<dbReference type="Proteomes" id="UP001359485">
    <property type="component" value="Unassembled WGS sequence"/>
</dbReference>
<name>A0ABR1BIV7_POLSC</name>
<evidence type="ECO:0000313" key="3">
    <source>
        <dbReference type="Proteomes" id="UP001359485"/>
    </source>
</evidence>
<proteinExistence type="predicted"/>
<accession>A0ABR1BIV7</accession>
<sequence length="70" mass="8296">MNKQTRGQTKTPAPVKPFETFRDDTWLKMLNKAKMWRKYLKGTEVNMNKRGLFNMKDDSERKGEKANDSK</sequence>
<feature type="region of interest" description="Disordered" evidence="1">
    <location>
        <begin position="51"/>
        <end position="70"/>
    </location>
</feature>
<gene>
    <name evidence="2" type="ORF">RUM44_013815</name>
</gene>
<dbReference type="EMBL" id="JAWJWF010000001">
    <property type="protein sequence ID" value="KAK6642092.1"/>
    <property type="molecule type" value="Genomic_DNA"/>
</dbReference>
<evidence type="ECO:0000256" key="1">
    <source>
        <dbReference type="SAM" id="MobiDB-lite"/>
    </source>
</evidence>
<comment type="caution">
    <text evidence="2">The sequence shown here is derived from an EMBL/GenBank/DDBJ whole genome shotgun (WGS) entry which is preliminary data.</text>
</comment>
<evidence type="ECO:0000313" key="2">
    <source>
        <dbReference type="EMBL" id="KAK6642092.1"/>
    </source>
</evidence>
<organism evidence="2 3">
    <name type="scientific">Polyplax serrata</name>
    <name type="common">Common mouse louse</name>
    <dbReference type="NCBI Taxonomy" id="468196"/>
    <lineage>
        <taxon>Eukaryota</taxon>
        <taxon>Metazoa</taxon>
        <taxon>Ecdysozoa</taxon>
        <taxon>Arthropoda</taxon>
        <taxon>Hexapoda</taxon>
        <taxon>Insecta</taxon>
        <taxon>Pterygota</taxon>
        <taxon>Neoptera</taxon>
        <taxon>Paraneoptera</taxon>
        <taxon>Psocodea</taxon>
        <taxon>Troctomorpha</taxon>
        <taxon>Phthiraptera</taxon>
        <taxon>Anoplura</taxon>
        <taxon>Polyplacidae</taxon>
        <taxon>Polyplax</taxon>
    </lineage>
</organism>
<feature type="compositionally biased region" description="Basic and acidic residues" evidence="1">
    <location>
        <begin position="55"/>
        <end position="70"/>
    </location>
</feature>
<protein>
    <submittedName>
        <fullName evidence="2">Uncharacterized protein</fullName>
    </submittedName>
</protein>
<reference evidence="2 3" key="1">
    <citation type="submission" date="2023-09" db="EMBL/GenBank/DDBJ databases">
        <title>Genomes of two closely related lineages of the louse Polyplax serrata with different host specificities.</title>
        <authorList>
            <person name="Martinu J."/>
            <person name="Tarabai H."/>
            <person name="Stefka J."/>
            <person name="Hypsa V."/>
        </authorList>
    </citation>
    <scope>NUCLEOTIDE SEQUENCE [LARGE SCALE GENOMIC DNA]</scope>
    <source>
        <strain evidence="2">98ZLc_SE</strain>
    </source>
</reference>